<keyword evidence="5 10" id="KW-0552">Olfaction</keyword>
<evidence type="ECO:0000256" key="3">
    <source>
        <dbReference type="ARBA" id="ARBA00022606"/>
    </source>
</evidence>
<dbReference type="EMBL" id="SGBU01000268">
    <property type="protein sequence ID" value="KAF3054426.1"/>
    <property type="molecule type" value="Genomic_DNA"/>
</dbReference>
<dbReference type="PANTHER" id="PTHR21137:SF35">
    <property type="entry name" value="ODORANT RECEPTOR 19A-RELATED"/>
    <property type="match status" value="1"/>
</dbReference>
<protein>
    <recommendedName>
        <fullName evidence="10">Odorant receptor</fullName>
    </recommendedName>
</protein>
<reference evidence="11 12" key="1">
    <citation type="submission" date="2019-08" db="EMBL/GenBank/DDBJ databases">
        <title>High quality draft denovo assembly of Nylanderia fulva.</title>
        <authorList>
            <person name="Vargo E.L."/>
            <person name="Tarone A.M."/>
            <person name="Konganti K.R."/>
        </authorList>
    </citation>
    <scope>NUCLEOTIDE SEQUENCE [LARGE SCALE GENOMIC DNA]</scope>
    <source>
        <strain evidence="11">TAMU-Nful-2015</strain>
        <tissue evidence="11">Whole body</tissue>
    </source>
</reference>
<feature type="transmembrane region" description="Helical" evidence="10">
    <location>
        <begin position="121"/>
        <end position="139"/>
    </location>
</feature>
<dbReference type="GO" id="GO:0005886">
    <property type="term" value="C:plasma membrane"/>
    <property type="evidence" value="ECO:0007669"/>
    <property type="project" value="UniProtKB-SubCell"/>
</dbReference>
<keyword evidence="6 10" id="KW-1133">Transmembrane helix</keyword>
<evidence type="ECO:0000256" key="10">
    <source>
        <dbReference type="RuleBase" id="RU351113"/>
    </source>
</evidence>
<comment type="subcellular location">
    <subcellularLocation>
        <location evidence="1 10">Cell membrane</location>
        <topology evidence="1 10">Multi-pass membrane protein</topology>
    </subcellularLocation>
</comment>
<comment type="similarity">
    <text evidence="10">Belongs to the insect chemoreceptor superfamily. Heteromeric odorant receptor channel (TC 1.A.69) family.</text>
</comment>
<evidence type="ECO:0000256" key="7">
    <source>
        <dbReference type="ARBA" id="ARBA00023136"/>
    </source>
</evidence>
<evidence type="ECO:0000256" key="1">
    <source>
        <dbReference type="ARBA" id="ARBA00004651"/>
    </source>
</evidence>
<accession>A0A6G1LPA2</accession>
<feature type="transmembrane region" description="Helical" evidence="10">
    <location>
        <begin position="256"/>
        <end position="283"/>
    </location>
</feature>
<dbReference type="Proteomes" id="UP000479987">
    <property type="component" value="Unassembled WGS sequence"/>
</dbReference>
<organism evidence="11 12">
    <name type="scientific">Nylanderia fulva</name>
    <dbReference type="NCBI Taxonomy" id="613905"/>
    <lineage>
        <taxon>Eukaryota</taxon>
        <taxon>Metazoa</taxon>
        <taxon>Ecdysozoa</taxon>
        <taxon>Arthropoda</taxon>
        <taxon>Hexapoda</taxon>
        <taxon>Insecta</taxon>
        <taxon>Pterygota</taxon>
        <taxon>Neoptera</taxon>
        <taxon>Endopterygota</taxon>
        <taxon>Hymenoptera</taxon>
        <taxon>Apocrita</taxon>
        <taxon>Aculeata</taxon>
        <taxon>Formicoidea</taxon>
        <taxon>Formicidae</taxon>
        <taxon>Formicinae</taxon>
        <taxon>Nylanderia</taxon>
    </lineage>
</organism>
<evidence type="ECO:0000256" key="6">
    <source>
        <dbReference type="ARBA" id="ARBA00022989"/>
    </source>
</evidence>
<keyword evidence="8 10" id="KW-0675">Receptor</keyword>
<evidence type="ECO:0000256" key="9">
    <source>
        <dbReference type="ARBA" id="ARBA00023224"/>
    </source>
</evidence>
<gene>
    <name evidence="11" type="primary">Or-165</name>
    <name evidence="11" type="synonym">Nful_v1.0-Or-165</name>
    <name evidence="11" type="ORF">NFUL_NFUL000230</name>
</gene>
<dbReference type="GO" id="GO:0005549">
    <property type="term" value="F:odorant binding"/>
    <property type="evidence" value="ECO:0007669"/>
    <property type="project" value="InterPro"/>
</dbReference>
<dbReference type="PANTHER" id="PTHR21137">
    <property type="entry name" value="ODORANT RECEPTOR"/>
    <property type="match status" value="1"/>
</dbReference>
<name>A0A6G1LPA2_9HYME</name>
<keyword evidence="12" id="KW-1185">Reference proteome</keyword>
<comment type="caution">
    <text evidence="11">The sequence shown here is derived from an EMBL/GenBank/DDBJ whole genome shotgun (WGS) entry which is preliminary data.</text>
</comment>
<keyword evidence="3 10" id="KW-0716">Sensory transduction</keyword>
<keyword evidence="7 10" id="KW-0472">Membrane</keyword>
<sequence>MIVTSTINPALKIGLQCLGLWPNVPYSTIYSLLVMSSILIVQYFQYLYVFSHFKLSELSNLVDGLSSTLESSLMFIKVVSLWKYRRIFHQLLAAMDNDWRECSYVDQHMNIMTINAGISHYFSNAMLTFNTFASVFYLLGDYAIRFVYLTKDYNNSLRQFPVKAEFPFESEQSPIFELLVLALFLHVMSDSCTIAIVNALIFSLVFHVSGQIDIICEDFKTISKRIYDDSSAYTLLGPLIERHNRVILFSERIGKLFSFIALMQVAANTLVICCIGFVITISIHNDASVFVLIKAILAYIAIAIEAFIICFAGEYLSFKSKSISDAAYESLWYNMPSSQGKVISFMILRSQKRLVITAGKIMNLSFETYASIIKASASYVSVLHAMY</sequence>
<dbReference type="GO" id="GO:0007165">
    <property type="term" value="P:signal transduction"/>
    <property type="evidence" value="ECO:0007669"/>
    <property type="project" value="UniProtKB-KW"/>
</dbReference>
<dbReference type="AlphaFoldDB" id="A0A6G1LPA2"/>
<comment type="caution">
    <text evidence="10">Lacks conserved residue(s) required for the propagation of feature annotation.</text>
</comment>
<evidence type="ECO:0000313" key="11">
    <source>
        <dbReference type="EMBL" id="KAF3054426.1"/>
    </source>
</evidence>
<dbReference type="GO" id="GO:0004984">
    <property type="term" value="F:olfactory receptor activity"/>
    <property type="evidence" value="ECO:0007669"/>
    <property type="project" value="InterPro"/>
</dbReference>
<keyword evidence="9 10" id="KW-0807">Transducer</keyword>
<feature type="transmembrane region" description="Helical" evidence="10">
    <location>
        <begin position="289"/>
        <end position="312"/>
    </location>
</feature>
<keyword evidence="4 10" id="KW-0812">Transmembrane</keyword>
<feature type="transmembrane region" description="Helical" evidence="10">
    <location>
        <begin position="29"/>
        <end position="49"/>
    </location>
</feature>
<evidence type="ECO:0000313" key="12">
    <source>
        <dbReference type="Proteomes" id="UP000479987"/>
    </source>
</evidence>
<evidence type="ECO:0000256" key="4">
    <source>
        <dbReference type="ARBA" id="ARBA00022692"/>
    </source>
</evidence>
<keyword evidence="2" id="KW-1003">Cell membrane</keyword>
<evidence type="ECO:0000256" key="8">
    <source>
        <dbReference type="ARBA" id="ARBA00023170"/>
    </source>
</evidence>
<evidence type="ECO:0000256" key="2">
    <source>
        <dbReference type="ARBA" id="ARBA00022475"/>
    </source>
</evidence>
<proteinExistence type="inferred from homology"/>
<evidence type="ECO:0000256" key="5">
    <source>
        <dbReference type="ARBA" id="ARBA00022725"/>
    </source>
</evidence>
<dbReference type="Pfam" id="PF02949">
    <property type="entry name" value="7tm_6"/>
    <property type="match status" value="1"/>
</dbReference>
<feature type="transmembrane region" description="Helical" evidence="10">
    <location>
        <begin position="178"/>
        <end position="206"/>
    </location>
</feature>
<dbReference type="InterPro" id="IPR004117">
    <property type="entry name" value="7tm6_olfct_rcpt"/>
</dbReference>